<evidence type="ECO:0000256" key="2">
    <source>
        <dbReference type="ARBA" id="ARBA00022801"/>
    </source>
</evidence>
<dbReference type="Pfam" id="PF03959">
    <property type="entry name" value="FSH1"/>
    <property type="match status" value="1"/>
</dbReference>
<dbReference type="EMBL" id="RZGK01000008">
    <property type="protein sequence ID" value="KAF9697341.1"/>
    <property type="molecule type" value="Genomic_DNA"/>
</dbReference>
<comment type="similarity">
    <text evidence="1">Belongs to the LovG family.</text>
</comment>
<dbReference type="InterPro" id="IPR005645">
    <property type="entry name" value="FSH-like_dom"/>
</dbReference>
<dbReference type="OrthoDB" id="414698at2759"/>
<dbReference type="PANTHER" id="PTHR48070">
    <property type="entry name" value="ESTERASE OVCA2"/>
    <property type="match status" value="1"/>
</dbReference>
<dbReference type="Gene3D" id="3.40.50.1820">
    <property type="entry name" value="alpha/beta hydrolase"/>
    <property type="match status" value="1"/>
</dbReference>
<evidence type="ECO:0000313" key="4">
    <source>
        <dbReference type="EMBL" id="KAF9697341.1"/>
    </source>
</evidence>
<organism evidence="4 5">
    <name type="scientific">Ascochyta lentis</name>
    <dbReference type="NCBI Taxonomy" id="205686"/>
    <lineage>
        <taxon>Eukaryota</taxon>
        <taxon>Fungi</taxon>
        <taxon>Dikarya</taxon>
        <taxon>Ascomycota</taxon>
        <taxon>Pezizomycotina</taxon>
        <taxon>Dothideomycetes</taxon>
        <taxon>Pleosporomycetidae</taxon>
        <taxon>Pleosporales</taxon>
        <taxon>Pleosporineae</taxon>
        <taxon>Didymellaceae</taxon>
        <taxon>Ascochyta</taxon>
    </lineage>
</organism>
<name>A0A8H7MEA9_9PLEO</name>
<dbReference type="SUPFAM" id="SSF53474">
    <property type="entry name" value="alpha/beta-Hydrolases"/>
    <property type="match status" value="1"/>
</dbReference>
<evidence type="ECO:0000313" key="5">
    <source>
        <dbReference type="Proteomes" id="UP000651452"/>
    </source>
</evidence>
<dbReference type="GO" id="GO:0044550">
    <property type="term" value="P:secondary metabolite biosynthetic process"/>
    <property type="evidence" value="ECO:0007669"/>
    <property type="project" value="TreeGrafter"/>
</dbReference>
<protein>
    <recommendedName>
        <fullName evidence="3">Serine hydrolase domain-containing protein</fullName>
    </recommendedName>
</protein>
<evidence type="ECO:0000259" key="3">
    <source>
        <dbReference type="Pfam" id="PF03959"/>
    </source>
</evidence>
<gene>
    <name evidence="4" type="ORF">EKO04_005141</name>
</gene>
<sequence>MPLILCLHGAGSNQQIFEMQTAKLRACLGDTYEFVYVHAPIASSAGPGMLPIFASAGPYYSWFSVSGRRRKEEIAEIQNVVRVTVDAVEAGRMPNLKAREVHGIMAFSQGAIVGTMLLLQQHAGMLPWFPKLKLGIFICADYSEALTTCVEPLTAERKGKDQPKARLLSLPSIHLYGTVDPHGRKSRKMTESHFQRSHCQVMWFNGSHQCPTGRGDCEKASVLIASLEDSSCKTDEEITTASTIVDSQQD</sequence>
<keyword evidence="2" id="KW-0378">Hydrolase</keyword>
<dbReference type="GO" id="GO:0016787">
    <property type="term" value="F:hydrolase activity"/>
    <property type="evidence" value="ECO:0007669"/>
    <property type="project" value="UniProtKB-KW"/>
</dbReference>
<accession>A0A8H7MEA9</accession>
<reference evidence="4" key="1">
    <citation type="submission" date="2018-12" db="EMBL/GenBank/DDBJ databases">
        <authorList>
            <person name="Syme R.A."/>
            <person name="Farfan-Caceres L."/>
            <person name="Lichtenzveig J."/>
        </authorList>
    </citation>
    <scope>NUCLEOTIDE SEQUENCE</scope>
    <source>
        <strain evidence="4">Al4</strain>
    </source>
</reference>
<dbReference type="InterPro" id="IPR050593">
    <property type="entry name" value="LovG"/>
</dbReference>
<proteinExistence type="inferred from homology"/>
<keyword evidence="5" id="KW-1185">Reference proteome</keyword>
<comment type="caution">
    <text evidence="4">The sequence shown here is derived from an EMBL/GenBank/DDBJ whole genome shotgun (WGS) entry which is preliminary data.</text>
</comment>
<dbReference type="Proteomes" id="UP000651452">
    <property type="component" value="Unassembled WGS sequence"/>
</dbReference>
<dbReference type="PANTHER" id="PTHR48070:SF3">
    <property type="entry name" value="ESTERASE DBAE-RELATED"/>
    <property type="match status" value="1"/>
</dbReference>
<evidence type="ECO:0000256" key="1">
    <source>
        <dbReference type="ARBA" id="ARBA00005863"/>
    </source>
</evidence>
<dbReference type="GO" id="GO:0005737">
    <property type="term" value="C:cytoplasm"/>
    <property type="evidence" value="ECO:0007669"/>
    <property type="project" value="TreeGrafter"/>
</dbReference>
<dbReference type="InterPro" id="IPR029058">
    <property type="entry name" value="AB_hydrolase_fold"/>
</dbReference>
<reference evidence="4" key="2">
    <citation type="submission" date="2020-09" db="EMBL/GenBank/DDBJ databases">
        <title>Reference genome assembly for Australian Ascochyta lentis isolate Al4.</title>
        <authorList>
            <person name="Lee R.C."/>
            <person name="Farfan-Caceres L.M."/>
            <person name="Debler J.W."/>
            <person name="Williams A.H."/>
            <person name="Henares B.M."/>
        </authorList>
    </citation>
    <scope>NUCLEOTIDE SEQUENCE</scope>
    <source>
        <strain evidence="4">Al4</strain>
    </source>
</reference>
<feature type="domain" description="Serine hydrolase" evidence="3">
    <location>
        <begin position="4"/>
        <end position="214"/>
    </location>
</feature>
<dbReference type="AlphaFoldDB" id="A0A8H7MEA9"/>
<dbReference type="GO" id="GO:0005634">
    <property type="term" value="C:nucleus"/>
    <property type="evidence" value="ECO:0007669"/>
    <property type="project" value="TreeGrafter"/>
</dbReference>